<dbReference type="PANTHER" id="PTHR32438">
    <property type="entry name" value="4-ALPHA-GLUCANOTRANSFERASE DPE1, CHLOROPLASTIC/AMYLOPLASTIC"/>
    <property type="match status" value="1"/>
</dbReference>
<dbReference type="RefSeq" id="WP_345084873.1">
    <property type="nucleotide sequence ID" value="NZ_BAABFA010000024.1"/>
</dbReference>
<dbReference type="InterPro" id="IPR006047">
    <property type="entry name" value="GH13_cat_dom"/>
</dbReference>
<keyword evidence="7 10" id="KW-0119">Carbohydrate metabolism</keyword>
<dbReference type="InterPro" id="IPR012767">
    <property type="entry name" value="Trehalose_TreY"/>
</dbReference>
<dbReference type="Proteomes" id="UP001500067">
    <property type="component" value="Unassembled WGS sequence"/>
</dbReference>
<dbReference type="PANTHER" id="PTHR32438:SF5">
    <property type="entry name" value="4-ALPHA-GLUCANOTRANSFERASE DPE1, CHLOROPLASTIC_AMYLOPLASTIC"/>
    <property type="match status" value="1"/>
</dbReference>
<evidence type="ECO:0000256" key="10">
    <source>
        <dbReference type="RuleBase" id="RU361207"/>
    </source>
</evidence>
<evidence type="ECO:0000256" key="9">
    <source>
        <dbReference type="ARBA" id="ARBA00031501"/>
    </source>
</evidence>
<dbReference type="Pfam" id="PF00128">
    <property type="entry name" value="Alpha-amylase"/>
    <property type="match status" value="1"/>
</dbReference>
<evidence type="ECO:0000256" key="1">
    <source>
        <dbReference type="ARBA" id="ARBA00000439"/>
    </source>
</evidence>
<dbReference type="InterPro" id="IPR003385">
    <property type="entry name" value="Glyco_hydro_77"/>
</dbReference>
<dbReference type="Gene3D" id="3.30.1590.10">
    <property type="entry name" value="Maltooligosyl trehalose synthase, domain 2"/>
    <property type="match status" value="1"/>
</dbReference>
<protein>
    <recommendedName>
        <fullName evidence="4 10">4-alpha-glucanotransferase</fullName>
        <ecNumber evidence="3 10">2.4.1.25</ecNumber>
    </recommendedName>
    <alternativeName>
        <fullName evidence="8 10">Amylomaltase</fullName>
    </alternativeName>
    <alternativeName>
        <fullName evidence="9 10">Disproportionating enzyme</fullName>
    </alternativeName>
</protein>
<dbReference type="EC" id="2.4.1.25" evidence="3 10"/>
<comment type="similarity">
    <text evidence="2 10">Belongs to the disproportionating enzyme family.</text>
</comment>
<name>A0ABP8NQY5_9BACT</name>
<organism evidence="12 13">
    <name type="scientific">Nemorincola caseinilytica</name>
    <dbReference type="NCBI Taxonomy" id="2054315"/>
    <lineage>
        <taxon>Bacteria</taxon>
        <taxon>Pseudomonadati</taxon>
        <taxon>Bacteroidota</taxon>
        <taxon>Chitinophagia</taxon>
        <taxon>Chitinophagales</taxon>
        <taxon>Chitinophagaceae</taxon>
        <taxon>Nemorincola</taxon>
    </lineage>
</organism>
<keyword evidence="13" id="KW-1185">Reference proteome</keyword>
<dbReference type="Gene3D" id="1.10.10.470">
    <property type="entry name" value="Maltooligosyl trehalose synthase, domain 4"/>
    <property type="match status" value="1"/>
</dbReference>
<reference evidence="13" key="1">
    <citation type="journal article" date="2019" name="Int. J. Syst. Evol. Microbiol.">
        <title>The Global Catalogue of Microorganisms (GCM) 10K type strain sequencing project: providing services to taxonomists for standard genome sequencing and annotation.</title>
        <authorList>
            <consortium name="The Broad Institute Genomics Platform"/>
            <consortium name="The Broad Institute Genome Sequencing Center for Infectious Disease"/>
            <person name="Wu L."/>
            <person name="Ma J."/>
        </authorList>
    </citation>
    <scope>NUCLEOTIDE SEQUENCE [LARGE SCALE GENOMIC DNA]</scope>
    <source>
        <strain evidence="13">JCM 32105</strain>
    </source>
</reference>
<dbReference type="NCBIfam" id="NF011080">
    <property type="entry name" value="PRK14508.1-3"/>
    <property type="match status" value="1"/>
</dbReference>
<keyword evidence="6 10" id="KW-0808">Transferase</keyword>
<feature type="domain" description="Glycosyl hydrolase family 13 catalytic" evidence="11">
    <location>
        <begin position="4"/>
        <end position="701"/>
    </location>
</feature>
<evidence type="ECO:0000256" key="8">
    <source>
        <dbReference type="ARBA" id="ARBA00031423"/>
    </source>
</evidence>
<dbReference type="Gene3D" id="3.20.20.80">
    <property type="entry name" value="Glycosidases"/>
    <property type="match status" value="2"/>
</dbReference>
<evidence type="ECO:0000256" key="2">
    <source>
        <dbReference type="ARBA" id="ARBA00005684"/>
    </source>
</evidence>
<dbReference type="CDD" id="cd11336">
    <property type="entry name" value="AmyAc_MTSase"/>
    <property type="match status" value="1"/>
</dbReference>
<evidence type="ECO:0000313" key="12">
    <source>
        <dbReference type="EMBL" id="GAA4469634.1"/>
    </source>
</evidence>
<sequence>MFDPVSTYRIQFRNGFNFDDLETIIPYLHQLGIKTIYASPIFKAVPGSTHGYDITDPNSIDPEVGTLEQLYSISAMLKEYHISWLQDIVPNHMALHHDNAWLMDVLKNGAHSPYISYFDIDLQHPAFEGKMMLPILTASVQDALDKGDIRLEYAQGAPGLVCNGMTLPLNEDSLAMLSQHDAEKLLADKELLSTLLAKQYYTLYHNEEANKKVGYRRFFTINGLISLNIQRQEVFDDHHRLIKQLCDDGIFQGLRVDHIDGLYDPAEYLYRLRRLAGKDVYIAVEKILAQDEELPGWPVAGSTGYDLLGVVNNVFTVRAAARPLTKLYRGMTGMGADLWGMTYQKKLLVLHEYMAGDLDNLCRLAEGLLDKYDTPVPASTLRAAIGRFLAHCPVYRYYGSLPLGQEEATAVENVLQTLERDKHAEEVRLLRYLLLNRPAEGDSAYNDRATHFYRRCMQVAGPLMAKGVEDTLMYTWNCFIGHNEVGDRPGSWGCSIERFHAFMQDRQHNWPLALNATATHDTKRGEDARARLNMLTVIPGEWAKYVAHWHETFMQEQYAITPNDEYLIYQALLAAWPMMPGELQNLKDRFREYIVKALREGKEHSNWHKPADEYEQRVASFAEQLLDSGKFRSSMEELLASIHDGSIAIALGQLLLKMTCPGIPDIYQGCELWDLSLVDPDNRRPVDLMLRESWLKDIPAHTPAQWWQQLWNSSADGRIKLALTHKLLQERALAQQVFSEGAYIPLIVKGEHKEQVLAFARRHGYALYIVVVALNIYGRTQEDRHDTVVELPGANTHTWQDVLTSETFELGRSCKVGQLFHTLPFAILKCINRPNERSSGILMPVFSLPSFYGIGDLGEGTYRFIDLLESAHQKVWQLLPLNPTVAGEAHSPYSSISGMAMNTLFIAADVLVKYGLLLQEELPQWQLPYSDAIDYELCREMKENMLHTAWKRYSNGSFEKMRHEFEAFCSEHDEWLNDFALYVCIKHEQGYEPWHKWPTRYREREQDTLDTFVTAHREEITKVKWFQYLVCKQWGEVRQYARVKGVTLFGDMPFYMSYDSVDVWAHPELFCLDHKGHMTGIAGVPPDLFSDTGQLWNMPTYNWHTMQRTGYKWWIERLKRNLQIFDLVRIDHFRAFEAYWQVPAGAFTAENGKWLKGPGMHFFDAARKQLGQLPLIAEDLGEEMQDVYVLRDKTGLPGMKVLQFAWGENMATAVDAPHNYTRNCIVYTGTHDNNTTRGWWADDATKEDKERLREYAGLKIKENNVHTAMMRIAYASVAKMAIIPIQDILGLGSKARINTPGSSEGNWVFRLMPGMLTAKVRKMLRQMAVRYNRY</sequence>
<dbReference type="Gene3D" id="1.10.150.200">
    <property type="entry name" value="Maltooligosyl trehalose synthase, domain 3"/>
    <property type="match status" value="1"/>
</dbReference>
<dbReference type="NCBIfam" id="TIGR02401">
    <property type="entry name" value="trehalose_TreY"/>
    <property type="match status" value="1"/>
</dbReference>
<evidence type="ECO:0000259" key="11">
    <source>
        <dbReference type="SMART" id="SM00642"/>
    </source>
</evidence>
<evidence type="ECO:0000256" key="3">
    <source>
        <dbReference type="ARBA" id="ARBA00012560"/>
    </source>
</evidence>
<evidence type="ECO:0000256" key="7">
    <source>
        <dbReference type="ARBA" id="ARBA00023277"/>
    </source>
</evidence>
<dbReference type="SMART" id="SM00642">
    <property type="entry name" value="Aamy"/>
    <property type="match status" value="1"/>
</dbReference>
<dbReference type="EMBL" id="BAABFA010000024">
    <property type="protein sequence ID" value="GAA4469634.1"/>
    <property type="molecule type" value="Genomic_DNA"/>
</dbReference>
<evidence type="ECO:0000256" key="5">
    <source>
        <dbReference type="ARBA" id="ARBA00022676"/>
    </source>
</evidence>
<evidence type="ECO:0000313" key="13">
    <source>
        <dbReference type="Proteomes" id="UP001500067"/>
    </source>
</evidence>
<comment type="caution">
    <text evidence="12">The sequence shown here is derived from an EMBL/GenBank/DDBJ whole genome shotgun (WGS) entry which is preliminary data.</text>
</comment>
<evidence type="ECO:0000256" key="6">
    <source>
        <dbReference type="ARBA" id="ARBA00022679"/>
    </source>
</evidence>
<dbReference type="SUPFAM" id="SSF51445">
    <property type="entry name" value="(Trans)glycosidases"/>
    <property type="match status" value="2"/>
</dbReference>
<dbReference type="InterPro" id="IPR017853">
    <property type="entry name" value="GH"/>
</dbReference>
<gene>
    <name evidence="12" type="ORF">GCM10023093_29410</name>
</gene>
<proteinExistence type="inferred from homology"/>
<dbReference type="NCBIfam" id="TIGR00217">
    <property type="entry name" value="malQ"/>
    <property type="match status" value="1"/>
</dbReference>
<comment type="catalytic activity">
    <reaction evidence="1 10">
        <text>Transfers a segment of a (1-&gt;4)-alpha-D-glucan to a new position in an acceptor, which may be glucose or a (1-&gt;4)-alpha-D-glucan.</text>
        <dbReference type="EC" id="2.4.1.25"/>
    </reaction>
</comment>
<evidence type="ECO:0000256" key="4">
    <source>
        <dbReference type="ARBA" id="ARBA00020295"/>
    </source>
</evidence>
<dbReference type="InterPro" id="IPR013797">
    <property type="entry name" value="Maltooligo_trehalose_synth_4"/>
</dbReference>
<dbReference type="Pfam" id="PF02446">
    <property type="entry name" value="Glyco_hydro_77"/>
    <property type="match status" value="1"/>
</dbReference>
<keyword evidence="5 10" id="KW-0328">Glycosyltransferase</keyword>
<accession>A0ABP8NQY5</accession>